<dbReference type="PANTHER" id="PTHR10353:SF36">
    <property type="entry name" value="LP05116P"/>
    <property type="match status" value="1"/>
</dbReference>
<dbReference type="Gene3D" id="3.20.20.80">
    <property type="entry name" value="Glycosidases"/>
    <property type="match status" value="1"/>
</dbReference>
<feature type="region of interest" description="Disordered" evidence="5">
    <location>
        <begin position="219"/>
        <end position="245"/>
    </location>
</feature>
<comment type="similarity">
    <text evidence="1 4">Belongs to the glycosyl hydrolase 1 family.</text>
</comment>
<dbReference type="PANTHER" id="PTHR10353">
    <property type="entry name" value="GLYCOSYL HYDROLASE"/>
    <property type="match status" value="1"/>
</dbReference>
<gene>
    <name evidence="7" type="ORF">ONZ51_g113</name>
</gene>
<feature type="domain" description="Oxidoreductase-like" evidence="6">
    <location>
        <begin position="128"/>
        <end position="172"/>
    </location>
</feature>
<name>A0AAD7XGW3_9APHY</name>
<keyword evidence="8" id="KW-1185">Reference proteome</keyword>
<dbReference type="EMBL" id="JAPEVG010000001">
    <property type="protein sequence ID" value="KAJ8502304.1"/>
    <property type="molecule type" value="Genomic_DNA"/>
</dbReference>
<keyword evidence="2" id="KW-0378">Hydrolase</keyword>
<evidence type="ECO:0000259" key="6">
    <source>
        <dbReference type="Pfam" id="PF09791"/>
    </source>
</evidence>
<organism evidence="7 8">
    <name type="scientific">Trametes cubensis</name>
    <dbReference type="NCBI Taxonomy" id="1111947"/>
    <lineage>
        <taxon>Eukaryota</taxon>
        <taxon>Fungi</taxon>
        <taxon>Dikarya</taxon>
        <taxon>Basidiomycota</taxon>
        <taxon>Agaricomycotina</taxon>
        <taxon>Agaricomycetes</taxon>
        <taxon>Polyporales</taxon>
        <taxon>Polyporaceae</taxon>
        <taxon>Trametes</taxon>
    </lineage>
</organism>
<dbReference type="GO" id="GO:0008422">
    <property type="term" value="F:beta-glucosidase activity"/>
    <property type="evidence" value="ECO:0007669"/>
    <property type="project" value="TreeGrafter"/>
</dbReference>
<evidence type="ECO:0000256" key="4">
    <source>
        <dbReference type="RuleBase" id="RU003690"/>
    </source>
</evidence>
<reference evidence="7" key="1">
    <citation type="submission" date="2022-11" db="EMBL/GenBank/DDBJ databases">
        <title>Genome Sequence of Cubamyces cubensis.</title>
        <authorList>
            <person name="Buettner E."/>
        </authorList>
    </citation>
    <scope>NUCLEOTIDE SEQUENCE</scope>
    <source>
        <strain evidence="7">MPL-01</strain>
    </source>
</reference>
<dbReference type="PRINTS" id="PR00131">
    <property type="entry name" value="GLHYDRLASE1"/>
</dbReference>
<dbReference type="Pfam" id="PF09791">
    <property type="entry name" value="Oxidored-like"/>
    <property type="match status" value="1"/>
</dbReference>
<accession>A0AAD7XGW3</accession>
<evidence type="ECO:0000313" key="8">
    <source>
        <dbReference type="Proteomes" id="UP001215151"/>
    </source>
</evidence>
<dbReference type="Pfam" id="PF00232">
    <property type="entry name" value="Glyco_hydro_1"/>
    <property type="match status" value="1"/>
</dbReference>
<protein>
    <recommendedName>
        <fullName evidence="6">Oxidoreductase-like domain-containing protein</fullName>
    </recommendedName>
</protein>
<comment type="caution">
    <text evidence="7">The sequence shown here is derived from an EMBL/GenBank/DDBJ whole genome shotgun (WGS) entry which is preliminary data.</text>
</comment>
<dbReference type="InterPro" id="IPR017853">
    <property type="entry name" value="GH"/>
</dbReference>
<dbReference type="GO" id="GO:0005975">
    <property type="term" value="P:carbohydrate metabolic process"/>
    <property type="evidence" value="ECO:0007669"/>
    <property type="project" value="InterPro"/>
</dbReference>
<feature type="compositionally biased region" description="Basic and acidic residues" evidence="5">
    <location>
        <begin position="183"/>
        <end position="196"/>
    </location>
</feature>
<dbReference type="SUPFAM" id="SSF51445">
    <property type="entry name" value="(Trans)glycosidases"/>
    <property type="match status" value="1"/>
</dbReference>
<dbReference type="InterPro" id="IPR001360">
    <property type="entry name" value="Glyco_hydro_1"/>
</dbReference>
<sequence>MSFVRPPRTLSRYRNCICDVLLRADAHNTPIRRLATAGPLNNADVSPENAPTVDSLGLSLLKRPTRGGQDLSQRFNRLERSIRGKTQYGREIADLQEQRDDDGQALYTEQEHTLEASTHVGKKAQRIFKGFVIPEPPKPPADDECCMSGCAVCVYDLYDEARQDYVQALDKLRLNLEKKGVPEREWPSDIRRKQDSPRPVAAQRDATLSAFEAFERALKEKKEREHQTAQAQTLQSDKAGEGKIKDGTNGDFACDSWRRWDEDVALLKSSGATVYRFSLSWSRIIPNGGRDDPINMEAIEHYRRLIANLLENGIKPMVTLYHWDLPQTLHDRYEGWLNKEEIIQDFVNYARTCFRFFGDLVKDWVTHNEPLCISVLGYGTGTFAPGHKSNTEHWIVAHDLILAHAYAVKAYREGFQASQGGQIGISLNCQWEMPYEDSPENVAAVERAFAFKLGKLMVFITFTHINNGNGTLAGRFADPIFKGYYPDTVKELIGDRLPDFTAEEIAIVKGSSDFLGLNAYTSQFVMDGGDDEIHGKVKYTFTLPDGSQLGKQVVHGVPPDAPGFRALLNHLWDTYKMPIYVTENGFPVKGENNLPVEKAVLDVDRIQYFEEYTNVVLQAVTEDGVPVKAYIVWSLLDNFEWADGFESRFGVTHVDFKTGTRTTKASYNFLRDWFAAHIAA</sequence>
<evidence type="ECO:0000256" key="2">
    <source>
        <dbReference type="ARBA" id="ARBA00022801"/>
    </source>
</evidence>
<evidence type="ECO:0000256" key="3">
    <source>
        <dbReference type="ARBA" id="ARBA00023295"/>
    </source>
</evidence>
<evidence type="ECO:0000313" key="7">
    <source>
        <dbReference type="EMBL" id="KAJ8502304.1"/>
    </source>
</evidence>
<dbReference type="InterPro" id="IPR019180">
    <property type="entry name" value="Oxidoreductase-like_N"/>
</dbReference>
<evidence type="ECO:0000256" key="5">
    <source>
        <dbReference type="SAM" id="MobiDB-lite"/>
    </source>
</evidence>
<evidence type="ECO:0000256" key="1">
    <source>
        <dbReference type="ARBA" id="ARBA00010838"/>
    </source>
</evidence>
<dbReference type="Proteomes" id="UP001215151">
    <property type="component" value="Unassembled WGS sequence"/>
</dbReference>
<proteinExistence type="inferred from homology"/>
<feature type="region of interest" description="Disordered" evidence="5">
    <location>
        <begin position="183"/>
        <end position="202"/>
    </location>
</feature>
<keyword evidence="3" id="KW-0326">Glycosidase</keyword>
<dbReference type="AlphaFoldDB" id="A0AAD7XGW3"/>